<sequence>GRPYAPALRYPS</sequence>
<dbReference type="EMBL" id="CVQI01034583">
    <property type="protein sequence ID" value="CRK45139.1"/>
    <property type="molecule type" value="Genomic_DNA"/>
</dbReference>
<evidence type="ECO:0000313" key="1">
    <source>
        <dbReference type="EMBL" id="CRK45139.1"/>
    </source>
</evidence>
<name>A0A0G4NFG2_VERLO</name>
<proteinExistence type="predicted"/>
<gene>
    <name evidence="1" type="ORF">BN1723_019662</name>
</gene>
<reference evidence="2" key="1">
    <citation type="submission" date="2015-05" db="EMBL/GenBank/DDBJ databases">
        <authorList>
            <person name="Fogelqvist Johan"/>
        </authorList>
    </citation>
    <scope>NUCLEOTIDE SEQUENCE [LARGE SCALE GENOMIC DNA]</scope>
</reference>
<evidence type="ECO:0000313" key="2">
    <source>
        <dbReference type="Proteomes" id="UP000045706"/>
    </source>
</evidence>
<protein>
    <submittedName>
        <fullName evidence="1">Uncharacterized protein</fullName>
    </submittedName>
</protein>
<feature type="non-terminal residue" evidence="1">
    <location>
        <position position="1"/>
    </location>
</feature>
<accession>A0A0G4NFG2</accession>
<dbReference type="Proteomes" id="UP000045706">
    <property type="component" value="Unassembled WGS sequence"/>
</dbReference>
<organism evidence="1 2">
    <name type="scientific">Verticillium longisporum</name>
    <name type="common">Verticillium dahliae var. longisporum</name>
    <dbReference type="NCBI Taxonomy" id="100787"/>
    <lineage>
        <taxon>Eukaryota</taxon>
        <taxon>Fungi</taxon>
        <taxon>Dikarya</taxon>
        <taxon>Ascomycota</taxon>
        <taxon>Pezizomycotina</taxon>
        <taxon>Sordariomycetes</taxon>
        <taxon>Hypocreomycetidae</taxon>
        <taxon>Glomerellales</taxon>
        <taxon>Plectosphaerellaceae</taxon>
        <taxon>Verticillium</taxon>
    </lineage>
</organism>